<dbReference type="EMBL" id="QMDL01000001">
    <property type="protein sequence ID" value="RMJ06369.1"/>
    <property type="molecule type" value="Genomic_DNA"/>
</dbReference>
<gene>
    <name evidence="2" type="ORF">DOQ08_01056</name>
</gene>
<name>A0A3M2RMD3_9GAMM</name>
<feature type="chain" id="PRO_5017973654" description="ABC transporter substrate binding protein" evidence="1">
    <location>
        <begin position="26"/>
        <end position="315"/>
    </location>
</feature>
<protein>
    <recommendedName>
        <fullName evidence="4">ABC transporter substrate binding protein</fullName>
    </recommendedName>
</protein>
<dbReference type="PANTHER" id="PTHR35271">
    <property type="entry name" value="ABC TRANSPORTER, SUBSTRATE-BINDING LIPOPROTEIN-RELATED"/>
    <property type="match status" value="1"/>
</dbReference>
<keyword evidence="1" id="KW-0732">Signal</keyword>
<evidence type="ECO:0000256" key="1">
    <source>
        <dbReference type="SAM" id="SignalP"/>
    </source>
</evidence>
<dbReference type="Proteomes" id="UP000265903">
    <property type="component" value="Unassembled WGS sequence"/>
</dbReference>
<proteinExistence type="predicted"/>
<comment type="caution">
    <text evidence="2">The sequence shown here is derived from an EMBL/GenBank/DDBJ whole genome shotgun (WGS) entry which is preliminary data.</text>
</comment>
<evidence type="ECO:0000313" key="3">
    <source>
        <dbReference type="Proteomes" id="UP000265903"/>
    </source>
</evidence>
<evidence type="ECO:0000313" key="2">
    <source>
        <dbReference type="EMBL" id="RMJ06369.1"/>
    </source>
</evidence>
<sequence>MNVKFLLNLVAICILWSGWPLSAHSQTEYNGAHPVTVIGSGKQALDAYFIGLIEDRVGPNVELNLVPPSADLGTLPNQPVITIGPKAFDRLYRAKRDVPILGTLIEQQFLDKYPHETSGKISAILYDVPLLRQALTGKAILPHATKVAVLASPHNRSLYASLLERLPDYGLQGQVFFVTKQDQLIPTLIRALNYGDFLLGTPDPDIYHPRNIKHILLTAYRRNKILVGPSQAYVKAGSIASSYPTYSSMADKTAEFLIYYLKNGEFPPASYPETYNVEVNKQVAHSLNIPLGQPEEISNIINKLLLNPSQELFDD</sequence>
<dbReference type="Gene3D" id="3.40.50.2300">
    <property type="match status" value="1"/>
</dbReference>
<evidence type="ECO:0008006" key="4">
    <source>
        <dbReference type="Google" id="ProtNLM"/>
    </source>
</evidence>
<keyword evidence="3" id="KW-1185">Reference proteome</keyword>
<feature type="signal peptide" evidence="1">
    <location>
        <begin position="1"/>
        <end position="25"/>
    </location>
</feature>
<dbReference type="AlphaFoldDB" id="A0A3M2RMD3"/>
<accession>A0A3M2RMD3</accession>
<dbReference type="RefSeq" id="WP_227537495.1">
    <property type="nucleotide sequence ID" value="NZ_QMDL01000001.1"/>
</dbReference>
<organism evidence="2 3">
    <name type="scientific">Marinobacter litoralis</name>
    <dbReference type="NCBI Taxonomy" id="187981"/>
    <lineage>
        <taxon>Bacteria</taxon>
        <taxon>Pseudomonadati</taxon>
        <taxon>Pseudomonadota</taxon>
        <taxon>Gammaproteobacteria</taxon>
        <taxon>Pseudomonadales</taxon>
        <taxon>Marinobacteraceae</taxon>
        <taxon>Marinobacter</taxon>
    </lineage>
</organism>
<reference evidence="2 3" key="1">
    <citation type="submission" date="2018-08" db="EMBL/GenBank/DDBJ databases">
        <title>Whole Genome Sequence of the Moderate Halophilic Marine Bacterium Marinobacter litoralis Sw-45.</title>
        <authorList>
            <person name="Musa H."/>
        </authorList>
    </citation>
    <scope>NUCLEOTIDE SEQUENCE [LARGE SCALE GENOMIC DNA]</scope>
    <source>
        <strain evidence="2 3">Sw-45</strain>
    </source>
</reference>
<dbReference type="PANTHER" id="PTHR35271:SF1">
    <property type="entry name" value="ABC TRANSPORTER, SUBSTRATE-BINDING LIPOPROTEIN"/>
    <property type="match status" value="1"/>
</dbReference>
<dbReference type="InterPro" id="IPR007487">
    <property type="entry name" value="ABC_transpt-TYRBP-like"/>
</dbReference>